<name>A0A0R3RDA8_9BILA</name>
<protein>
    <submittedName>
        <fullName evidence="4">Transmembrane protein</fullName>
    </submittedName>
</protein>
<dbReference type="EMBL" id="UZAG01023476">
    <property type="protein sequence ID" value="VDO56835.1"/>
    <property type="molecule type" value="Genomic_DNA"/>
</dbReference>
<evidence type="ECO:0000313" key="4">
    <source>
        <dbReference type="WBParaSite" id="BTMF_0001803101-mRNA-1"/>
    </source>
</evidence>
<proteinExistence type="predicted"/>
<accession>A0A0R3RDA8</accession>
<evidence type="ECO:0000313" key="2">
    <source>
        <dbReference type="EMBL" id="VDO56835.1"/>
    </source>
</evidence>
<feature type="signal peptide" evidence="1">
    <location>
        <begin position="1"/>
        <end position="25"/>
    </location>
</feature>
<feature type="chain" id="PRO_5043131096" evidence="1">
    <location>
        <begin position="26"/>
        <end position="53"/>
    </location>
</feature>
<reference evidence="2 3" key="2">
    <citation type="submission" date="2018-11" db="EMBL/GenBank/DDBJ databases">
        <authorList>
            <consortium name="Pathogen Informatics"/>
        </authorList>
    </citation>
    <scope>NUCLEOTIDE SEQUENCE [LARGE SCALE GENOMIC DNA]</scope>
</reference>
<evidence type="ECO:0000256" key="1">
    <source>
        <dbReference type="SAM" id="SignalP"/>
    </source>
</evidence>
<keyword evidence="1" id="KW-0732">Signal</keyword>
<dbReference type="Proteomes" id="UP000280834">
    <property type="component" value="Unassembled WGS sequence"/>
</dbReference>
<organism evidence="4">
    <name type="scientific">Brugia timori</name>
    <dbReference type="NCBI Taxonomy" id="42155"/>
    <lineage>
        <taxon>Eukaryota</taxon>
        <taxon>Metazoa</taxon>
        <taxon>Ecdysozoa</taxon>
        <taxon>Nematoda</taxon>
        <taxon>Chromadorea</taxon>
        <taxon>Rhabditida</taxon>
        <taxon>Spirurina</taxon>
        <taxon>Spiruromorpha</taxon>
        <taxon>Filarioidea</taxon>
        <taxon>Onchocercidae</taxon>
        <taxon>Brugia</taxon>
    </lineage>
</organism>
<dbReference type="AlphaFoldDB" id="A0A0R3RDA8"/>
<dbReference type="WBParaSite" id="BTMF_0001803101-mRNA-1">
    <property type="protein sequence ID" value="BTMF_0001803101-mRNA-1"/>
    <property type="gene ID" value="BTMF_0001803101"/>
</dbReference>
<reference evidence="4" key="1">
    <citation type="submission" date="2017-02" db="UniProtKB">
        <authorList>
            <consortium name="WormBaseParasite"/>
        </authorList>
    </citation>
    <scope>IDENTIFICATION</scope>
</reference>
<sequence>MAKNSISLLSIILLLFAVGFQSTIAHYGRKISNVEKLNSTASNLLDSFPWEKI</sequence>
<evidence type="ECO:0000313" key="3">
    <source>
        <dbReference type="Proteomes" id="UP000280834"/>
    </source>
</evidence>
<gene>
    <name evidence="2" type="ORF">BTMF_LOCUS15994</name>
</gene>
<keyword evidence="3" id="KW-1185">Reference proteome</keyword>